<gene>
    <name evidence="3" type="primary">BnaCnng75860D</name>
    <name evidence="3" type="ORF">GSBRNA2T00023547001</name>
</gene>
<dbReference type="InterPro" id="IPR012340">
    <property type="entry name" value="NA-bd_OB-fold"/>
</dbReference>
<dbReference type="Gramene" id="CDY72076">
    <property type="protein sequence ID" value="CDY72076"/>
    <property type="gene ID" value="GSBRNA2T00023547001"/>
</dbReference>
<feature type="domain" description="Replication factor A C-terminal" evidence="2">
    <location>
        <begin position="29"/>
        <end position="119"/>
    </location>
</feature>
<dbReference type="EMBL" id="LK048833">
    <property type="protein sequence ID" value="CDY72076.1"/>
    <property type="molecule type" value="Genomic_DNA"/>
</dbReference>
<reference evidence="3" key="2">
    <citation type="submission" date="2014-06" db="EMBL/GenBank/DDBJ databases">
        <authorList>
            <person name="Genoscope - CEA"/>
        </authorList>
    </citation>
    <scope>NUCLEOTIDE SEQUENCE</scope>
</reference>
<name>A0A078K2P4_BRANA</name>
<dbReference type="AlphaFoldDB" id="A0A078K2P4"/>
<dbReference type="Gene3D" id="2.40.50.140">
    <property type="entry name" value="Nucleic acid-binding proteins"/>
    <property type="match status" value="1"/>
</dbReference>
<feature type="non-terminal residue" evidence="3">
    <location>
        <position position="1"/>
    </location>
</feature>
<evidence type="ECO:0000259" key="2">
    <source>
        <dbReference type="Pfam" id="PF08646"/>
    </source>
</evidence>
<dbReference type="SUPFAM" id="SSF50249">
    <property type="entry name" value="Nucleic acid-binding proteins"/>
    <property type="match status" value="1"/>
</dbReference>
<reference evidence="3" key="1">
    <citation type="journal article" date="2014" name="Science">
        <title>Plant genetics. Early allopolyploid evolution in the post-Neolithic Brassica napus oilseed genome.</title>
        <authorList>
            <person name="Chalhoub B."/>
            <person name="Denoeud F."/>
            <person name="Liu S."/>
            <person name="Parkin I.A."/>
            <person name="Tang H."/>
            <person name="Wang X."/>
            <person name="Chiquet J."/>
            <person name="Belcram H."/>
            <person name="Tong C."/>
            <person name="Samans B."/>
            <person name="Correa M."/>
            <person name="Da Silva C."/>
            <person name="Just J."/>
            <person name="Falentin C."/>
            <person name="Koh C.S."/>
            <person name="Le Clainche I."/>
            <person name="Bernard M."/>
            <person name="Bento P."/>
            <person name="Noel B."/>
            <person name="Labadie K."/>
            <person name="Alberti A."/>
            <person name="Charles M."/>
            <person name="Arnaud D."/>
            <person name="Guo H."/>
            <person name="Daviaud C."/>
            <person name="Alamery S."/>
            <person name="Jabbari K."/>
            <person name="Zhao M."/>
            <person name="Edger P.P."/>
            <person name="Chelaifa H."/>
            <person name="Tack D."/>
            <person name="Lassalle G."/>
            <person name="Mestiri I."/>
            <person name="Schnel N."/>
            <person name="Le Paslier M.C."/>
            <person name="Fan G."/>
            <person name="Renault V."/>
            <person name="Bayer P.E."/>
            <person name="Golicz A.A."/>
            <person name="Manoli S."/>
            <person name="Lee T.H."/>
            <person name="Thi V.H."/>
            <person name="Chalabi S."/>
            <person name="Hu Q."/>
            <person name="Fan C."/>
            <person name="Tollenaere R."/>
            <person name="Lu Y."/>
            <person name="Battail C."/>
            <person name="Shen J."/>
            <person name="Sidebottom C.H."/>
            <person name="Wang X."/>
            <person name="Canaguier A."/>
            <person name="Chauveau A."/>
            <person name="Berard A."/>
            <person name="Deniot G."/>
            <person name="Guan M."/>
            <person name="Liu Z."/>
            <person name="Sun F."/>
            <person name="Lim Y.P."/>
            <person name="Lyons E."/>
            <person name="Town C.D."/>
            <person name="Bancroft I."/>
            <person name="Wang X."/>
            <person name="Meng J."/>
            <person name="Ma J."/>
            <person name="Pires J.C."/>
            <person name="King G.J."/>
            <person name="Brunel D."/>
            <person name="Delourme R."/>
            <person name="Renard M."/>
            <person name="Aury J.M."/>
            <person name="Adams K.L."/>
            <person name="Batley J."/>
            <person name="Snowdon R.J."/>
            <person name="Tost J."/>
            <person name="Edwards D."/>
            <person name="Zhou Y."/>
            <person name="Hua W."/>
            <person name="Sharpe A.G."/>
            <person name="Paterson A.H."/>
            <person name="Guan C."/>
            <person name="Wincker P."/>
        </authorList>
    </citation>
    <scope>NUCLEOTIDE SEQUENCE [LARGE SCALE GENOMIC DNA]</scope>
</reference>
<protein>
    <submittedName>
        <fullName evidence="3">BnaCnng75860D protein</fullName>
    </submittedName>
</protein>
<proteinExistence type="predicted"/>
<evidence type="ECO:0000256" key="1">
    <source>
        <dbReference type="SAM" id="MobiDB-lite"/>
    </source>
</evidence>
<feature type="region of interest" description="Disordered" evidence="1">
    <location>
        <begin position="157"/>
        <end position="202"/>
    </location>
</feature>
<organism evidence="3">
    <name type="scientific">Brassica napus</name>
    <name type="common">Rape</name>
    <dbReference type="NCBI Taxonomy" id="3708"/>
    <lineage>
        <taxon>Eukaryota</taxon>
        <taxon>Viridiplantae</taxon>
        <taxon>Streptophyta</taxon>
        <taxon>Embryophyta</taxon>
        <taxon>Tracheophyta</taxon>
        <taxon>Spermatophyta</taxon>
        <taxon>Magnoliopsida</taxon>
        <taxon>eudicotyledons</taxon>
        <taxon>Gunneridae</taxon>
        <taxon>Pentapetalae</taxon>
        <taxon>rosids</taxon>
        <taxon>malvids</taxon>
        <taxon>Brassicales</taxon>
        <taxon>Brassicaceae</taxon>
        <taxon>Brassiceae</taxon>
        <taxon>Brassica</taxon>
    </lineage>
</organism>
<dbReference type="InterPro" id="IPR013955">
    <property type="entry name" value="Rep_factor-A_C"/>
</dbReference>
<dbReference type="Pfam" id="PF08646">
    <property type="entry name" value="Rep_fac-A_C"/>
    <property type="match status" value="1"/>
</dbReference>
<sequence>NPVEVVKAETLTISEIAAFIKREPAKVAYFDCIATIDDVKHGTEWYYIACKDCQTKLNCGPTTLLCPKCGNENATAVANYWVEMSVYDNEEQCTFIILGDAGKELTGRKATELIDTYAEKNGGDGAELEDQGVALQFHIYTPILDCNQNCLISSFAPKEPPPPPHLNTPAGTEVEISDVATSSGGGTSATDEKNAKRTKRSG</sequence>
<dbReference type="PaxDb" id="3708-A0A078K2P4"/>
<accession>A0A078K2P4</accession>
<evidence type="ECO:0000313" key="3">
    <source>
        <dbReference type="EMBL" id="CDY72076.1"/>
    </source>
</evidence>